<name>A0A1K1SPZ5_9PSEU</name>
<dbReference type="Proteomes" id="UP000182740">
    <property type="component" value="Unassembled WGS sequence"/>
</dbReference>
<dbReference type="EMBL" id="FPJG01000006">
    <property type="protein sequence ID" value="SFW86151.1"/>
    <property type="molecule type" value="Genomic_DNA"/>
</dbReference>
<sequence>MTDLPAARAGEAPGRTRVRASRSYLSFTNATAFSPTDVLFK</sequence>
<keyword evidence="2" id="KW-1185">Reference proteome</keyword>
<organism evidence="1 2">
    <name type="scientific">Amycolatopsis australiensis</name>
    <dbReference type="NCBI Taxonomy" id="546364"/>
    <lineage>
        <taxon>Bacteria</taxon>
        <taxon>Bacillati</taxon>
        <taxon>Actinomycetota</taxon>
        <taxon>Actinomycetes</taxon>
        <taxon>Pseudonocardiales</taxon>
        <taxon>Pseudonocardiaceae</taxon>
        <taxon>Amycolatopsis</taxon>
    </lineage>
</organism>
<dbReference type="AlphaFoldDB" id="A0A1K1SPZ5"/>
<evidence type="ECO:0000313" key="2">
    <source>
        <dbReference type="Proteomes" id="UP000182740"/>
    </source>
</evidence>
<evidence type="ECO:0000313" key="1">
    <source>
        <dbReference type="EMBL" id="SFW86151.1"/>
    </source>
</evidence>
<reference evidence="2" key="1">
    <citation type="submission" date="2016-11" db="EMBL/GenBank/DDBJ databases">
        <authorList>
            <person name="Varghese N."/>
            <person name="Submissions S."/>
        </authorList>
    </citation>
    <scope>NUCLEOTIDE SEQUENCE [LARGE SCALE GENOMIC DNA]</scope>
    <source>
        <strain evidence="2">DSM 44671</strain>
    </source>
</reference>
<protein>
    <submittedName>
        <fullName evidence="1">Uncharacterized protein</fullName>
    </submittedName>
</protein>
<accession>A0A1K1SPZ5</accession>
<gene>
    <name evidence="1" type="ORF">SAMN04489730_6317</name>
</gene>
<proteinExistence type="predicted"/>